<gene>
    <name evidence="1" type="ORF">DFO68_12728</name>
</gene>
<dbReference type="InterPro" id="IPR047777">
    <property type="entry name" value="LapA-like_RM"/>
</dbReference>
<evidence type="ECO:0008006" key="3">
    <source>
        <dbReference type="Google" id="ProtNLM"/>
    </source>
</evidence>
<dbReference type="NCBIfam" id="NF033682">
    <property type="entry name" value="retention_LapA"/>
    <property type="match status" value="1"/>
</dbReference>
<name>A0A4R6GST6_9GAMM</name>
<proteinExistence type="predicted"/>
<dbReference type="Gene3D" id="2.60.120.1010">
    <property type="match status" value="1"/>
</dbReference>
<reference evidence="1 2" key="1">
    <citation type="submission" date="2019-03" db="EMBL/GenBank/DDBJ databases">
        <title>Freshwater and sediment microbial communities from various areas in North America, analyzing microbe dynamics in response to fracking.</title>
        <authorList>
            <person name="Lamendella R."/>
        </authorList>
    </citation>
    <scope>NUCLEOTIDE SEQUENCE [LARGE SCALE GENOMIC DNA]</scope>
    <source>
        <strain evidence="1 2">1_TX</strain>
    </source>
</reference>
<organism evidence="1 2">
    <name type="scientific">Halomonas ventosae</name>
    <dbReference type="NCBI Taxonomy" id="229007"/>
    <lineage>
        <taxon>Bacteria</taxon>
        <taxon>Pseudomonadati</taxon>
        <taxon>Pseudomonadota</taxon>
        <taxon>Gammaproteobacteria</taxon>
        <taxon>Oceanospirillales</taxon>
        <taxon>Halomonadaceae</taxon>
        <taxon>Halomonas</taxon>
    </lineage>
</organism>
<evidence type="ECO:0000313" key="2">
    <source>
        <dbReference type="Proteomes" id="UP000295150"/>
    </source>
</evidence>
<dbReference type="EMBL" id="SNWH01000027">
    <property type="protein sequence ID" value="TDN98451.1"/>
    <property type="molecule type" value="Genomic_DNA"/>
</dbReference>
<comment type="caution">
    <text evidence="1">The sequence shown here is derived from an EMBL/GenBank/DDBJ whole genome shotgun (WGS) entry which is preliminary data.</text>
</comment>
<dbReference type="Proteomes" id="UP000295150">
    <property type="component" value="Unassembled WGS sequence"/>
</dbReference>
<feature type="non-terminal residue" evidence="1">
    <location>
        <position position="377"/>
    </location>
</feature>
<dbReference type="RefSeq" id="WP_133484251.1">
    <property type="nucleotide sequence ID" value="NZ_SNWH01000027.1"/>
</dbReference>
<protein>
    <recommendedName>
        <fullName evidence="3">Retention module-containing protein</fullName>
    </recommendedName>
</protein>
<dbReference type="AlphaFoldDB" id="A0A4R6GST6"/>
<dbReference type="OrthoDB" id="5787335at2"/>
<sequence length="377" mass="38221">MTIAIIIFIRGQAWARDEDGNLRELRVGDTLQEGETLITSTNGQVQLDFYDNLAPTVIEGGQEVVMTLDLAAEPPVTAEDASVQDADLEALLTALDEGEGDLLEELDATAAGAGAGGAVGGGHDFVRLARINENLDPLTFEFATTETAGAEFEDGVATAVAEVDAVVQPVNDGPTIDVTAAPAFNENDAVAGQSVATFSASDEEDGALTASAGQVTFSPGSNDAGYYAFDGENVVLTQAGVDAINAGTELPAVSLTATDSANATTQDSDTPSYVAQNDGPTIDVTAAPAFNENDAVAGQSVATFSASDEEDGALTASAGQVTFSPGSNDAGYYAFDGEDVVLTQAGVDAINAGTELPAVSLTATDSANATTQDSDTP</sequence>
<evidence type="ECO:0000313" key="1">
    <source>
        <dbReference type="EMBL" id="TDN98451.1"/>
    </source>
</evidence>
<accession>A0A4R6GST6</accession>
<keyword evidence="2" id="KW-1185">Reference proteome</keyword>